<name>A0A7T2YWE8_9BURK</name>
<dbReference type="Proteomes" id="UP000595064">
    <property type="component" value="Chromosome"/>
</dbReference>
<sequence length="75" mass="8424">MSHIQQQQLCKDCTHYHRTSTGRFDDRCQAPHQGTDPVNGKPLDRACEFERDPFQAGKSCGPQALHYIPRIASAA</sequence>
<proteinExistence type="predicted"/>
<accession>A0A7T2YWE8</accession>
<keyword evidence="3" id="KW-1185">Reference proteome</keyword>
<dbReference type="KEGG" id="dla:I6G47_09690"/>
<gene>
    <name evidence="2" type="ORF">I6G47_09690</name>
</gene>
<reference evidence="2 3" key="1">
    <citation type="submission" date="2020-12" db="EMBL/GenBank/DDBJ databases">
        <title>FDA dAtabase for Regulatory Grade micrObial Sequences (FDA-ARGOS): Supporting development and validation of Infectious Disease Dx tests.</title>
        <authorList>
            <person name="Sproer C."/>
            <person name="Gronow S."/>
            <person name="Severitt S."/>
            <person name="Schroder I."/>
            <person name="Tallon L."/>
            <person name="Sadzewicz L."/>
            <person name="Zhao X."/>
            <person name="Boylan J."/>
            <person name="Ott S."/>
            <person name="Bowen H."/>
            <person name="Vavikolanu K."/>
            <person name="Mehta A."/>
            <person name="Aluvathingal J."/>
            <person name="Nadendla S."/>
            <person name="Lowell S."/>
            <person name="Myers T."/>
            <person name="Yan Y."/>
            <person name="Sichtig H."/>
        </authorList>
    </citation>
    <scope>NUCLEOTIDE SEQUENCE [LARGE SCALE GENOMIC DNA]</scope>
    <source>
        <strain evidence="2 3">FDAARGOS_890</strain>
    </source>
</reference>
<evidence type="ECO:0000313" key="3">
    <source>
        <dbReference type="Proteomes" id="UP000595064"/>
    </source>
</evidence>
<evidence type="ECO:0000256" key="1">
    <source>
        <dbReference type="SAM" id="MobiDB-lite"/>
    </source>
</evidence>
<dbReference type="RefSeq" id="WP_016452990.1">
    <property type="nucleotide sequence ID" value="NZ_CP065748.1"/>
</dbReference>
<feature type="region of interest" description="Disordered" evidence="1">
    <location>
        <begin position="24"/>
        <end position="43"/>
    </location>
</feature>
<evidence type="ECO:0000313" key="2">
    <source>
        <dbReference type="EMBL" id="QPS83311.1"/>
    </source>
</evidence>
<dbReference type="EMBL" id="CP065748">
    <property type="protein sequence ID" value="QPS83311.1"/>
    <property type="molecule type" value="Genomic_DNA"/>
</dbReference>
<protein>
    <submittedName>
        <fullName evidence="2">Uncharacterized protein</fullName>
    </submittedName>
</protein>
<organism evidence="2 3">
    <name type="scientific">Delftia lacustris</name>
    <dbReference type="NCBI Taxonomy" id="558537"/>
    <lineage>
        <taxon>Bacteria</taxon>
        <taxon>Pseudomonadati</taxon>
        <taxon>Pseudomonadota</taxon>
        <taxon>Betaproteobacteria</taxon>
        <taxon>Burkholderiales</taxon>
        <taxon>Comamonadaceae</taxon>
        <taxon>Delftia</taxon>
    </lineage>
</organism>
<dbReference type="AlphaFoldDB" id="A0A7T2YWE8"/>